<comment type="function">
    <text evidence="7">ATP-dependent specificity component of the mitochondrial Clp protease. It directs the protease to specific substrates. Can perform chaperone functions in the absence of ClpP.</text>
</comment>
<protein>
    <recommendedName>
        <fullName evidence="13">AAA+ ATPase domain-containing protein</fullName>
    </recommendedName>
</protein>
<dbReference type="InterPro" id="IPR050052">
    <property type="entry name" value="ATP-dep_Clp_protease_ClpX"/>
</dbReference>
<evidence type="ECO:0000259" key="9">
    <source>
        <dbReference type="SMART" id="SM00382"/>
    </source>
</evidence>
<keyword evidence="4" id="KW-0067">ATP-binding</keyword>
<evidence type="ECO:0000259" key="10">
    <source>
        <dbReference type="SMART" id="SM01086"/>
    </source>
</evidence>
<dbReference type="Pfam" id="PF07724">
    <property type="entry name" value="AAA_2"/>
    <property type="match status" value="1"/>
</dbReference>
<evidence type="ECO:0000256" key="5">
    <source>
        <dbReference type="ARBA" id="ARBA00022946"/>
    </source>
</evidence>
<dbReference type="Gene3D" id="3.40.50.300">
    <property type="entry name" value="P-loop containing nucleotide triphosphate hydrolases"/>
    <property type="match status" value="1"/>
</dbReference>
<keyword evidence="2" id="KW-0547">Nucleotide-binding</keyword>
<keyword evidence="3" id="KW-0378">Hydrolase</keyword>
<evidence type="ECO:0000313" key="11">
    <source>
        <dbReference type="EMBL" id="WOH04474.1"/>
    </source>
</evidence>
<keyword evidence="6" id="KW-0496">Mitochondrion</keyword>
<dbReference type="SUPFAM" id="SSF52540">
    <property type="entry name" value="P-loop containing nucleoside triphosphate hydrolases"/>
    <property type="match status" value="1"/>
</dbReference>
<dbReference type="GO" id="GO:0005524">
    <property type="term" value="F:ATP binding"/>
    <property type="evidence" value="ECO:0007669"/>
    <property type="project" value="UniProtKB-KW"/>
</dbReference>
<reference evidence="11" key="1">
    <citation type="journal article" date="2016" name="Nat. Genet.">
        <title>A high-quality carrot genome assembly provides new insights into carotenoid accumulation and asterid genome evolution.</title>
        <authorList>
            <person name="Iorizzo M."/>
            <person name="Ellison S."/>
            <person name="Senalik D."/>
            <person name="Zeng P."/>
            <person name="Satapoomin P."/>
            <person name="Huang J."/>
            <person name="Bowman M."/>
            <person name="Iovene M."/>
            <person name="Sanseverino W."/>
            <person name="Cavagnaro P."/>
            <person name="Yildiz M."/>
            <person name="Macko-Podgorni A."/>
            <person name="Moranska E."/>
            <person name="Grzebelus E."/>
            <person name="Grzebelus D."/>
            <person name="Ashrafi H."/>
            <person name="Zheng Z."/>
            <person name="Cheng S."/>
            <person name="Spooner D."/>
            <person name="Van Deynze A."/>
            <person name="Simon P."/>
        </authorList>
    </citation>
    <scope>NUCLEOTIDE SEQUENCE</scope>
    <source>
        <tissue evidence="11">Leaf</tissue>
    </source>
</reference>
<dbReference type="NCBIfam" id="NF003745">
    <property type="entry name" value="PRK05342.1"/>
    <property type="match status" value="1"/>
</dbReference>
<dbReference type="InterPro" id="IPR027417">
    <property type="entry name" value="P-loop_NTPase"/>
</dbReference>
<feature type="domain" description="Clp ATPase C-terminal" evidence="10">
    <location>
        <begin position="460"/>
        <end position="550"/>
    </location>
</feature>
<comment type="similarity">
    <text evidence="8">Belongs to the ClpX chaperone family.</text>
</comment>
<name>A0AAF1B2S1_DAUCS</name>
<dbReference type="InterPro" id="IPR003959">
    <property type="entry name" value="ATPase_AAA_core"/>
</dbReference>
<evidence type="ECO:0008006" key="13">
    <source>
        <dbReference type="Google" id="ProtNLM"/>
    </source>
</evidence>
<dbReference type="PANTHER" id="PTHR48102:SF7">
    <property type="entry name" value="ATP-DEPENDENT CLP PROTEASE ATP-BINDING SUBUNIT CLPX-LIKE, MITOCHONDRIAL"/>
    <property type="match status" value="1"/>
</dbReference>
<dbReference type="InterPro" id="IPR003593">
    <property type="entry name" value="AAA+_ATPase"/>
</dbReference>
<keyword evidence="5" id="KW-0809">Transit peptide</keyword>
<evidence type="ECO:0000256" key="2">
    <source>
        <dbReference type="ARBA" id="ARBA00022741"/>
    </source>
</evidence>
<keyword evidence="12" id="KW-1185">Reference proteome</keyword>
<dbReference type="CDD" id="cd19497">
    <property type="entry name" value="RecA-like_ClpX"/>
    <property type="match status" value="1"/>
</dbReference>
<reference evidence="11" key="2">
    <citation type="submission" date="2022-03" db="EMBL/GenBank/DDBJ databases">
        <title>Draft title - Genomic analysis of global carrot germplasm unveils the trajectory of domestication and the origin of high carotenoid orange carrot.</title>
        <authorList>
            <person name="Iorizzo M."/>
            <person name="Ellison S."/>
            <person name="Senalik D."/>
            <person name="Macko-Podgorni A."/>
            <person name="Grzebelus D."/>
            <person name="Bostan H."/>
            <person name="Rolling W."/>
            <person name="Curaba J."/>
            <person name="Simon P."/>
        </authorList>
    </citation>
    <scope>NUCLEOTIDE SEQUENCE</scope>
    <source>
        <tissue evidence="11">Leaf</tissue>
    </source>
</reference>
<gene>
    <name evidence="11" type="ORF">DCAR_0623883</name>
</gene>
<dbReference type="GO" id="GO:0005759">
    <property type="term" value="C:mitochondrial matrix"/>
    <property type="evidence" value="ECO:0007669"/>
    <property type="project" value="TreeGrafter"/>
</dbReference>
<accession>A0AAF1B2S1</accession>
<dbReference type="InterPro" id="IPR019489">
    <property type="entry name" value="Clp_ATPase_C"/>
</dbReference>
<dbReference type="KEGG" id="dcr:108227964"/>
<evidence type="ECO:0000313" key="12">
    <source>
        <dbReference type="Proteomes" id="UP000077755"/>
    </source>
</evidence>
<dbReference type="PANTHER" id="PTHR48102">
    <property type="entry name" value="ATP-DEPENDENT CLP PROTEASE ATP-BINDING SUBUNIT CLPX-LIKE, MITOCHONDRIAL-RELATED"/>
    <property type="match status" value="1"/>
</dbReference>
<organism evidence="11 12">
    <name type="scientific">Daucus carota subsp. sativus</name>
    <name type="common">Carrot</name>
    <dbReference type="NCBI Taxonomy" id="79200"/>
    <lineage>
        <taxon>Eukaryota</taxon>
        <taxon>Viridiplantae</taxon>
        <taxon>Streptophyta</taxon>
        <taxon>Embryophyta</taxon>
        <taxon>Tracheophyta</taxon>
        <taxon>Spermatophyta</taxon>
        <taxon>Magnoliopsida</taxon>
        <taxon>eudicotyledons</taxon>
        <taxon>Gunneridae</taxon>
        <taxon>Pentapetalae</taxon>
        <taxon>asterids</taxon>
        <taxon>campanulids</taxon>
        <taxon>Apiales</taxon>
        <taxon>Apiaceae</taxon>
        <taxon>Apioideae</taxon>
        <taxon>Scandiceae</taxon>
        <taxon>Daucinae</taxon>
        <taxon>Daucus</taxon>
        <taxon>Daucus sect. Daucus</taxon>
    </lineage>
</organism>
<feature type="domain" description="AAA+ ATPase" evidence="9">
    <location>
        <begin position="249"/>
        <end position="406"/>
    </location>
</feature>
<evidence type="ECO:0000256" key="4">
    <source>
        <dbReference type="ARBA" id="ARBA00022840"/>
    </source>
</evidence>
<evidence type="ECO:0000256" key="6">
    <source>
        <dbReference type="ARBA" id="ARBA00023128"/>
    </source>
</evidence>
<sequence>MSSALPLLRSKLRPLTSAALTAVSLSSLRHVTPSLPHHHHPLGLGLGSLFPRHKYEGSSDNFDQIRAELKCPRCAKLMYVLFSNRPLSITKSEVGIYQALNVCRNCRTAFYFRPVKLEPLEGNFIEIGRVKGYDEEGESGKVGGKMWEKLREYGSEVVEKAEKVEGERVVKECGGEDEKWAGGNVGRELLTPKEICRGLDEFVVGQERAKKVLSVAVYNHYKRVYHGEFDAEPDNAGLDNDENDYVELEKSNVLLLGPTGSGKTLLAKTLARVVNVPFVIADATALTQAGFVGEDVESILHKLLTVADFDVEAAQQGIVYIDEVDKITKKADSLNTGRDVSGEGVQQALLKMLEGTIVNVPDTRARKHSRGDTIQIDTKNILFICGGAFIDLEKTISERREESSIGFRAPIRANMRVAGLTNAVVTSSLLESVETGDLIAYGLIPEFVGRFPVLVTLSALDEDQLVQVLKEPKNALCRQYRKMFSMNNVKLHFTDDALRIIAKKALSKNTGARGLRGILENILVEAMFEIPDAKMGEDRVDGVVVDEDSVRSVGRSGCGAKILYGDNALEEYLYQWKPEDEMGAAAVKEVHEVEQEVLKRAMSL</sequence>
<dbReference type="Gene3D" id="1.10.8.60">
    <property type="match status" value="1"/>
</dbReference>
<dbReference type="NCBIfam" id="TIGR00382">
    <property type="entry name" value="clpX"/>
    <property type="match status" value="1"/>
</dbReference>
<evidence type="ECO:0000256" key="1">
    <source>
        <dbReference type="ARBA" id="ARBA00004173"/>
    </source>
</evidence>
<dbReference type="Pfam" id="PF10431">
    <property type="entry name" value="ClpB_D2-small"/>
    <property type="match status" value="1"/>
</dbReference>
<evidence type="ECO:0000256" key="7">
    <source>
        <dbReference type="ARBA" id="ARBA00055633"/>
    </source>
</evidence>
<dbReference type="FunFam" id="1.10.8.60:FF:000002">
    <property type="entry name" value="ATP-dependent Clp protease ATP-binding subunit ClpX"/>
    <property type="match status" value="1"/>
</dbReference>
<proteinExistence type="inferred from homology"/>
<evidence type="ECO:0000256" key="8">
    <source>
        <dbReference type="ARBA" id="ARBA00061242"/>
    </source>
</evidence>
<dbReference type="EMBL" id="CP093348">
    <property type="protein sequence ID" value="WOH04474.1"/>
    <property type="molecule type" value="Genomic_DNA"/>
</dbReference>
<dbReference type="GO" id="GO:0051603">
    <property type="term" value="P:proteolysis involved in protein catabolic process"/>
    <property type="evidence" value="ECO:0007669"/>
    <property type="project" value="TreeGrafter"/>
</dbReference>
<dbReference type="Proteomes" id="UP000077755">
    <property type="component" value="Chromosome 6"/>
</dbReference>
<dbReference type="SMART" id="SM01086">
    <property type="entry name" value="ClpB_D2-small"/>
    <property type="match status" value="1"/>
</dbReference>
<dbReference type="GO" id="GO:0051082">
    <property type="term" value="F:unfolded protein binding"/>
    <property type="evidence" value="ECO:0007669"/>
    <property type="project" value="InterPro"/>
</dbReference>
<dbReference type="GO" id="GO:0140662">
    <property type="term" value="F:ATP-dependent protein folding chaperone"/>
    <property type="evidence" value="ECO:0007669"/>
    <property type="project" value="InterPro"/>
</dbReference>
<evidence type="ECO:0000256" key="3">
    <source>
        <dbReference type="ARBA" id="ARBA00022801"/>
    </source>
</evidence>
<dbReference type="FunFam" id="3.40.50.300:FF:000560">
    <property type="entry name" value="CLP protease regulatory subunit CLPX3 mitochondrial"/>
    <property type="match status" value="1"/>
</dbReference>
<dbReference type="SMART" id="SM00382">
    <property type="entry name" value="AAA"/>
    <property type="match status" value="1"/>
</dbReference>
<dbReference type="InterPro" id="IPR004487">
    <property type="entry name" value="Clp_protease_ATP-bd_su_ClpX"/>
</dbReference>
<dbReference type="GO" id="GO:0016887">
    <property type="term" value="F:ATP hydrolysis activity"/>
    <property type="evidence" value="ECO:0007669"/>
    <property type="project" value="InterPro"/>
</dbReference>
<comment type="subcellular location">
    <subcellularLocation>
        <location evidence="1">Mitochondrion</location>
    </subcellularLocation>
</comment>
<dbReference type="AlphaFoldDB" id="A0AAF1B2S1"/>